<proteinExistence type="predicted"/>
<organism evidence="1 2">
    <name type="scientific">Mucilaginibacter myungsuensis</name>
    <dbReference type="NCBI Taxonomy" id="649104"/>
    <lineage>
        <taxon>Bacteria</taxon>
        <taxon>Pseudomonadati</taxon>
        <taxon>Bacteroidota</taxon>
        <taxon>Sphingobacteriia</taxon>
        <taxon>Sphingobacteriales</taxon>
        <taxon>Sphingobacteriaceae</taxon>
        <taxon>Mucilaginibacter</taxon>
    </lineage>
</organism>
<evidence type="ECO:0000313" key="2">
    <source>
        <dbReference type="Proteomes" id="UP000622475"/>
    </source>
</evidence>
<comment type="caution">
    <text evidence="1">The sequence shown here is derived from an EMBL/GenBank/DDBJ whole genome shotgun (WGS) entry which is preliminary data.</text>
</comment>
<keyword evidence="2" id="KW-1185">Reference proteome</keyword>
<protein>
    <submittedName>
        <fullName evidence="1">Uncharacterized protein</fullName>
    </submittedName>
</protein>
<evidence type="ECO:0000313" key="1">
    <source>
        <dbReference type="EMBL" id="MBE9663834.1"/>
    </source>
</evidence>
<gene>
    <name evidence="1" type="ORF">IRJ16_18270</name>
</gene>
<accession>A0A929KY63</accession>
<reference evidence="1" key="1">
    <citation type="submission" date="2020-10" db="EMBL/GenBank/DDBJ databases">
        <title>Mucilaginibacter mali sp. nov., isolated from rhizosphere soil of apple orchard.</title>
        <authorList>
            <person name="Lee J.-S."/>
            <person name="Kim H.S."/>
            <person name="Kim J.-S."/>
        </authorList>
    </citation>
    <scope>NUCLEOTIDE SEQUENCE</scope>
    <source>
        <strain evidence="1">KCTC 22746</strain>
    </source>
</reference>
<dbReference type="Proteomes" id="UP000622475">
    <property type="component" value="Unassembled WGS sequence"/>
</dbReference>
<dbReference type="EMBL" id="JADFFL010000008">
    <property type="protein sequence ID" value="MBE9663834.1"/>
    <property type="molecule type" value="Genomic_DNA"/>
</dbReference>
<name>A0A929KY63_9SPHI</name>
<sequence length="71" mass="7947">MTLTVELPDDAKDVMTVISNLIKEAGGSVSVENDDDLTQEEFELLQESFREVLQIKKGLIKPIPASELWND</sequence>
<dbReference type="RefSeq" id="WP_194113083.1">
    <property type="nucleotide sequence ID" value="NZ_JADFFL010000008.1"/>
</dbReference>
<dbReference type="AlphaFoldDB" id="A0A929KY63"/>